<organism evidence="5 6">
    <name type="scientific">Labrus bergylta</name>
    <name type="common">ballan wrasse</name>
    <dbReference type="NCBI Taxonomy" id="56723"/>
    <lineage>
        <taxon>Eukaryota</taxon>
        <taxon>Metazoa</taxon>
        <taxon>Chordata</taxon>
        <taxon>Craniata</taxon>
        <taxon>Vertebrata</taxon>
        <taxon>Euteleostomi</taxon>
        <taxon>Actinopterygii</taxon>
        <taxon>Neopterygii</taxon>
        <taxon>Teleostei</taxon>
        <taxon>Neoteleostei</taxon>
        <taxon>Acanthomorphata</taxon>
        <taxon>Eupercaria</taxon>
        <taxon>Labriformes</taxon>
        <taxon>Labridae</taxon>
        <taxon>Labrus</taxon>
    </lineage>
</organism>
<feature type="signal peptide" evidence="4">
    <location>
        <begin position="1"/>
        <end position="19"/>
    </location>
</feature>
<dbReference type="GO" id="GO:0072562">
    <property type="term" value="C:blood microparticle"/>
    <property type="evidence" value="ECO:0007669"/>
    <property type="project" value="TreeGrafter"/>
</dbReference>
<dbReference type="CTD" id="569558"/>
<dbReference type="Proteomes" id="UP000261660">
    <property type="component" value="Unplaced"/>
</dbReference>
<dbReference type="InterPro" id="IPR046350">
    <property type="entry name" value="Cystatin_sf"/>
</dbReference>
<dbReference type="STRING" id="56723.ENSLBEP00000028542"/>
<keyword evidence="6" id="KW-1185">Reference proteome</keyword>
<evidence type="ECO:0000256" key="3">
    <source>
        <dbReference type="SAM" id="MobiDB-lite"/>
    </source>
</evidence>
<protein>
    <submittedName>
        <fullName evidence="5">Fetuin-B-like</fullName>
    </submittedName>
</protein>
<dbReference type="SUPFAM" id="SSF54403">
    <property type="entry name" value="Cystatin/monellin"/>
    <property type="match status" value="2"/>
</dbReference>
<dbReference type="InterPro" id="IPR050735">
    <property type="entry name" value="Kininogen_Fetuin_HRG"/>
</dbReference>
<dbReference type="GO" id="GO:0004866">
    <property type="term" value="F:endopeptidase inhibitor activity"/>
    <property type="evidence" value="ECO:0007669"/>
    <property type="project" value="TreeGrafter"/>
</dbReference>
<evidence type="ECO:0000256" key="4">
    <source>
        <dbReference type="SAM" id="SignalP"/>
    </source>
</evidence>
<evidence type="ECO:0000313" key="5">
    <source>
        <dbReference type="Ensembl" id="ENSLBEP00000028542.1"/>
    </source>
</evidence>
<dbReference type="AlphaFoldDB" id="A0A3Q3G6Q6"/>
<proteinExistence type="predicted"/>
<dbReference type="InParanoid" id="A0A3Q3G6Q6"/>
<sequence>MKGFSTLVLLFSAVLLCHSAPALEPVTCTSENVNAAARLAMHHIDMHHSHGYKFRLLDIKGNKMEETDTGCNIELKLGLGETQCHVVNPKHFEDCEYSGASDGSVMSSCTVMMTVVESDAQVTSYSCETQREISKEELSLTCPDCPVIMALNDKEGLNAALEAVKEFNKNTTNQNYFVLQDVGRLKLGYIMSQGMRHFSEIALVESNCPLFSRIVPAACKALCSHRAQHAVCRSSYSKTSKLVSLRCEYYPALDSSPLPPGEMEPICEQPPSFSPAGPPAPPPNAGAAQIQIPLNPLPPVLPCHASPQQEFHPICNWP</sequence>
<accession>A0A3Q3G6Q6</accession>
<name>A0A3Q3G6Q6_9LABR</name>
<reference evidence="5" key="1">
    <citation type="submission" date="2025-08" db="UniProtKB">
        <authorList>
            <consortium name="Ensembl"/>
        </authorList>
    </citation>
    <scope>IDENTIFICATION</scope>
</reference>
<dbReference type="GeneTree" id="ENSGT00950000182930"/>
<evidence type="ECO:0000256" key="2">
    <source>
        <dbReference type="ARBA" id="ARBA00023180"/>
    </source>
</evidence>
<feature type="chain" id="PRO_5018596669" evidence="4">
    <location>
        <begin position="20"/>
        <end position="318"/>
    </location>
</feature>
<reference evidence="5" key="2">
    <citation type="submission" date="2025-09" db="UniProtKB">
        <authorList>
            <consortium name="Ensembl"/>
        </authorList>
    </citation>
    <scope>IDENTIFICATION</scope>
</reference>
<keyword evidence="4" id="KW-0732">Signal</keyword>
<dbReference type="Ensembl" id="ENSLBET00000029886.1">
    <property type="protein sequence ID" value="ENSLBEP00000028542.1"/>
    <property type="gene ID" value="ENSLBEG00000021624.1"/>
</dbReference>
<feature type="region of interest" description="Disordered" evidence="3">
    <location>
        <begin position="264"/>
        <end position="289"/>
    </location>
</feature>
<keyword evidence="2" id="KW-0325">Glycoprotein</keyword>
<dbReference type="PANTHER" id="PTHR13814:SF6">
    <property type="entry name" value="ALPHA-2-HS-GLYCOPROTEIN"/>
    <property type="match status" value="1"/>
</dbReference>
<feature type="compositionally biased region" description="Pro residues" evidence="3">
    <location>
        <begin position="272"/>
        <end position="284"/>
    </location>
</feature>
<dbReference type="GeneID" id="109993821"/>
<dbReference type="GO" id="GO:0031012">
    <property type="term" value="C:extracellular matrix"/>
    <property type="evidence" value="ECO:0007669"/>
    <property type="project" value="TreeGrafter"/>
</dbReference>
<dbReference type="Gene3D" id="3.10.450.10">
    <property type="match status" value="2"/>
</dbReference>
<evidence type="ECO:0000313" key="6">
    <source>
        <dbReference type="Proteomes" id="UP000261660"/>
    </source>
</evidence>
<dbReference type="OrthoDB" id="8780871at2759"/>
<keyword evidence="1" id="KW-1015">Disulfide bond</keyword>
<dbReference type="PANTHER" id="PTHR13814">
    <property type="entry name" value="FETUIN"/>
    <property type="match status" value="1"/>
</dbReference>
<dbReference type="RefSeq" id="XP_020502570.1">
    <property type="nucleotide sequence ID" value="XM_020646914.3"/>
</dbReference>
<evidence type="ECO:0000256" key="1">
    <source>
        <dbReference type="ARBA" id="ARBA00023157"/>
    </source>
</evidence>